<feature type="transmembrane region" description="Helical" evidence="1">
    <location>
        <begin position="27"/>
        <end position="45"/>
    </location>
</feature>
<keyword evidence="1" id="KW-1133">Transmembrane helix</keyword>
<evidence type="ECO:0000313" key="3">
    <source>
        <dbReference type="Proteomes" id="UP000186513"/>
    </source>
</evidence>
<dbReference type="AlphaFoldDB" id="A0A1K2HP95"/>
<evidence type="ECO:0000256" key="1">
    <source>
        <dbReference type="SAM" id="Phobius"/>
    </source>
</evidence>
<dbReference type="EMBL" id="FPKR01000012">
    <property type="protein sequence ID" value="SFZ78575.1"/>
    <property type="molecule type" value="Genomic_DNA"/>
</dbReference>
<feature type="transmembrane region" description="Helical" evidence="1">
    <location>
        <begin position="121"/>
        <end position="140"/>
    </location>
</feature>
<keyword evidence="1" id="KW-0472">Membrane</keyword>
<reference evidence="2 3" key="1">
    <citation type="submission" date="2016-11" db="EMBL/GenBank/DDBJ databases">
        <authorList>
            <person name="Jaros S."/>
            <person name="Januszkiewicz K."/>
            <person name="Wedrychowicz H."/>
        </authorList>
    </citation>
    <scope>NUCLEOTIDE SEQUENCE [LARGE SCALE GENOMIC DNA]</scope>
    <source>
        <strain evidence="2 3">DSM 18899</strain>
    </source>
</reference>
<organism evidence="2 3">
    <name type="scientific">Chitinimonas taiwanensis DSM 18899</name>
    <dbReference type="NCBI Taxonomy" id="1121279"/>
    <lineage>
        <taxon>Bacteria</taxon>
        <taxon>Pseudomonadati</taxon>
        <taxon>Pseudomonadota</taxon>
        <taxon>Betaproteobacteria</taxon>
        <taxon>Neisseriales</taxon>
        <taxon>Chitinibacteraceae</taxon>
        <taxon>Chitinimonas</taxon>
    </lineage>
</organism>
<feature type="transmembrane region" description="Helical" evidence="1">
    <location>
        <begin position="97"/>
        <end position="115"/>
    </location>
</feature>
<accession>A0A1K2HP95</accession>
<name>A0A1K2HP95_9NEIS</name>
<feature type="transmembrane region" description="Helical" evidence="1">
    <location>
        <begin position="152"/>
        <end position="174"/>
    </location>
</feature>
<keyword evidence="3" id="KW-1185">Reference proteome</keyword>
<dbReference type="RefSeq" id="WP_072429560.1">
    <property type="nucleotide sequence ID" value="NZ_FPKR01000012.1"/>
</dbReference>
<dbReference type="Proteomes" id="UP000186513">
    <property type="component" value="Unassembled WGS sequence"/>
</dbReference>
<feature type="transmembrane region" description="Helical" evidence="1">
    <location>
        <begin position="194"/>
        <end position="212"/>
    </location>
</feature>
<evidence type="ECO:0008006" key="4">
    <source>
        <dbReference type="Google" id="ProtNLM"/>
    </source>
</evidence>
<sequence length="430" mass="47187">MARQPQAITPYWECFPAFFRYPFSPDPLLSCLGVALLVALGDWLFMPLNIAAQFAAWAVCARFAFQVLEKTAIGHLHDNPAGLAVGHGGQYLAYKQIVVALAAGVSFIAVASLFGQIAASLWGIALALFWPASTMVLAVSNSLLAALNPARLWQLVSGIGLPYLGLSALLLLLLGGDATVSHYLFPHLPELLRAPLAGFGLAYFAAVMARLMGYTLYQYHEEAGIEVARGFAEQAQDQTASDPKRAALHDISTLIREGQQANALQLLRELARDYPFDIEVNERLHKMLCAEAGADQEMRTHASRYLAFLISEQRYAQAARIVDALQQRFADYQPERAGWVLPLATAMLEGRLVEGAFRLIKGFDKRHPGHADIPTIYLLGARLLCEYRKDDAGAARILEHLLVRYPDHAVREPAAQMLNTVKRLLAAQAG</sequence>
<proteinExistence type="predicted"/>
<dbReference type="STRING" id="1121279.SAMN02745887_03082"/>
<evidence type="ECO:0000313" key="2">
    <source>
        <dbReference type="EMBL" id="SFZ78575.1"/>
    </source>
</evidence>
<protein>
    <recommendedName>
        <fullName evidence="4">Tetratricopeptide repeat-containing protein</fullName>
    </recommendedName>
</protein>
<gene>
    <name evidence="2" type="ORF">SAMN02745887_03082</name>
</gene>
<dbReference type="OrthoDB" id="8769854at2"/>
<keyword evidence="1" id="KW-0812">Transmembrane</keyword>